<evidence type="ECO:0000313" key="3">
    <source>
        <dbReference type="Proteomes" id="UP000094769"/>
    </source>
</evidence>
<dbReference type="NCBIfam" id="NF002486">
    <property type="entry name" value="PRK01752.1"/>
    <property type="match status" value="1"/>
</dbReference>
<evidence type="ECO:0000313" key="2">
    <source>
        <dbReference type="EMBL" id="ODJ88862.1"/>
    </source>
</evidence>
<name>A0A7Z0VNC0_9GAMM</name>
<evidence type="ECO:0000259" key="1">
    <source>
        <dbReference type="Pfam" id="PF17775"/>
    </source>
</evidence>
<dbReference type="Pfam" id="PF02810">
    <property type="entry name" value="SEC-C"/>
    <property type="match status" value="1"/>
</dbReference>
<dbReference type="Proteomes" id="UP000094769">
    <property type="component" value="Unassembled WGS sequence"/>
</dbReference>
<proteinExistence type="predicted"/>
<dbReference type="Pfam" id="PF17775">
    <property type="entry name" value="YchJ_M-like"/>
    <property type="match status" value="1"/>
</dbReference>
<gene>
    <name evidence="2" type="ORF">CODIS_09570</name>
</gene>
<dbReference type="EMBL" id="MARB01000004">
    <property type="protein sequence ID" value="ODJ88862.1"/>
    <property type="molecule type" value="Genomic_DNA"/>
</dbReference>
<comment type="caution">
    <text evidence="2">The sequence shown here is derived from an EMBL/GenBank/DDBJ whole genome shotgun (WGS) entry which is preliminary data.</text>
</comment>
<sequence>MAGCYCGSGVAYESCCGPIHEGAAKADTAEKLMRARYSAFGARKAEFLHQSLHPDHRHDHDIEATRRWAENAEWLGLQIVDVQGGGEADEEGSVEFIATYKEGGMVRPHHEISRFLKQDGDWYFVDGQLVVPKTEKRHQPKVGRNDPCPCGSGKKYKKCCGV</sequence>
<dbReference type="AlphaFoldDB" id="A0A7Z0VNC0"/>
<dbReference type="SUPFAM" id="SSF54427">
    <property type="entry name" value="NTF2-like"/>
    <property type="match status" value="1"/>
</dbReference>
<organism evidence="2 3">
    <name type="scientific">Candidatus Thiodiazotropha endolucinida</name>
    <dbReference type="NCBI Taxonomy" id="1655433"/>
    <lineage>
        <taxon>Bacteria</taxon>
        <taxon>Pseudomonadati</taxon>
        <taxon>Pseudomonadota</taxon>
        <taxon>Gammaproteobacteria</taxon>
        <taxon>Chromatiales</taxon>
        <taxon>Sedimenticolaceae</taxon>
        <taxon>Candidatus Thiodiazotropha</taxon>
    </lineage>
</organism>
<dbReference type="InterPro" id="IPR032710">
    <property type="entry name" value="NTF2-like_dom_sf"/>
</dbReference>
<protein>
    <recommendedName>
        <fullName evidence="1">YchJ-like middle NTF2-like domain-containing protein</fullName>
    </recommendedName>
</protein>
<feature type="domain" description="YchJ-like middle NTF2-like" evidence="1">
    <location>
        <begin position="28"/>
        <end position="127"/>
    </location>
</feature>
<dbReference type="PANTHER" id="PTHR33747:SF1">
    <property type="entry name" value="ADENYLATE CYCLASE-ASSOCIATED CAP C-TERMINAL DOMAIN-CONTAINING PROTEIN"/>
    <property type="match status" value="1"/>
</dbReference>
<dbReference type="RefSeq" id="WP_069121710.1">
    <property type="nucleotide sequence ID" value="NZ_MARB01000004.1"/>
</dbReference>
<keyword evidence="3" id="KW-1185">Reference proteome</keyword>
<reference evidence="2 3" key="1">
    <citation type="submission" date="2016-06" db="EMBL/GenBank/DDBJ databases">
        <title>Genome sequence of endosymbiont of Candidatus Endolucinida thiodiazotropha.</title>
        <authorList>
            <person name="Poehlein A."/>
            <person name="Koenig S."/>
            <person name="Heiden S.E."/>
            <person name="Thuermer A."/>
            <person name="Voget S."/>
            <person name="Daniel R."/>
            <person name="Markert S."/>
            <person name="Gros O."/>
            <person name="Schweder T."/>
        </authorList>
    </citation>
    <scope>NUCLEOTIDE SEQUENCE [LARGE SCALE GENOMIC DNA]</scope>
    <source>
        <strain evidence="2 3">COS</strain>
    </source>
</reference>
<dbReference type="PANTHER" id="PTHR33747">
    <property type="entry name" value="UPF0225 PROTEIN SCO1677"/>
    <property type="match status" value="1"/>
</dbReference>
<dbReference type="InterPro" id="IPR048469">
    <property type="entry name" value="YchJ-like_M"/>
</dbReference>
<dbReference type="Gene3D" id="3.10.450.50">
    <property type="match status" value="1"/>
</dbReference>
<dbReference type="OrthoDB" id="21421at2"/>
<dbReference type="SUPFAM" id="SSF103642">
    <property type="entry name" value="Sec-C motif"/>
    <property type="match status" value="1"/>
</dbReference>
<dbReference type="NCBIfam" id="NF002449">
    <property type="entry name" value="PRK01617.1"/>
    <property type="match status" value="1"/>
</dbReference>
<accession>A0A7Z0VNC0</accession>
<dbReference type="InterPro" id="IPR004027">
    <property type="entry name" value="SEC_C_motif"/>
</dbReference>